<dbReference type="Proteomes" id="UP001302429">
    <property type="component" value="Chromosome"/>
</dbReference>
<dbReference type="InterPro" id="IPR016181">
    <property type="entry name" value="Acyl_CoA_acyltransferase"/>
</dbReference>
<evidence type="ECO:0000313" key="3">
    <source>
        <dbReference type="EMBL" id="WOE76057.1"/>
    </source>
</evidence>
<sequence>MAMVEIRQFDRSFTAALTDITLRSLEAMHDGTRAEVFDNIYKPFYLHDEDPGNTDTLLAIIEAQPEAIWVASIADDVVGFIAVRMNNVDALGEVFMLTVSPAHQGKGVGQSLLSHVETVLRNKGMKIVTVETITQDFAPPAKRIYENLGYDPWPVERFFKIL</sequence>
<dbReference type="InterPro" id="IPR000182">
    <property type="entry name" value="GNAT_dom"/>
</dbReference>
<feature type="domain" description="N-acetyltransferase" evidence="2">
    <location>
        <begin position="20"/>
        <end position="162"/>
    </location>
</feature>
<dbReference type="InterPro" id="IPR050769">
    <property type="entry name" value="NAT_camello-type"/>
</dbReference>
<evidence type="ECO:0000313" key="4">
    <source>
        <dbReference type="Proteomes" id="UP001302429"/>
    </source>
</evidence>
<gene>
    <name evidence="3" type="ORF">RB602_04875</name>
</gene>
<dbReference type="Pfam" id="PF00583">
    <property type="entry name" value="Acetyltransf_1"/>
    <property type="match status" value="1"/>
</dbReference>
<reference evidence="3 4" key="1">
    <citation type="submission" date="2023-10" db="EMBL/GenBank/DDBJ databases">
        <title>Complete genome sequence of a Sphingomonadaceae bacterium.</title>
        <authorList>
            <person name="Yan C."/>
        </authorList>
    </citation>
    <scope>NUCLEOTIDE SEQUENCE [LARGE SCALE GENOMIC DNA]</scope>
    <source>
        <strain evidence="3 4">SCSIO 66989</strain>
    </source>
</reference>
<dbReference type="PANTHER" id="PTHR13947:SF37">
    <property type="entry name" value="LD18367P"/>
    <property type="match status" value="1"/>
</dbReference>
<dbReference type="AlphaFoldDB" id="A0AA97FA44"/>
<dbReference type="Gene3D" id="3.40.630.30">
    <property type="match status" value="1"/>
</dbReference>
<keyword evidence="4" id="KW-1185">Reference proteome</keyword>
<evidence type="ECO:0000256" key="1">
    <source>
        <dbReference type="ARBA" id="ARBA00022679"/>
    </source>
</evidence>
<evidence type="ECO:0000259" key="2">
    <source>
        <dbReference type="PROSITE" id="PS51186"/>
    </source>
</evidence>
<accession>A0AA97FA44</accession>
<name>A0AA97FA44_9SPHN</name>
<dbReference type="PANTHER" id="PTHR13947">
    <property type="entry name" value="GNAT FAMILY N-ACETYLTRANSFERASE"/>
    <property type="match status" value="1"/>
</dbReference>
<organism evidence="3 4">
    <name type="scientific">Alterisphingorhabdus coralli</name>
    <dbReference type="NCBI Taxonomy" id="3071408"/>
    <lineage>
        <taxon>Bacteria</taxon>
        <taxon>Pseudomonadati</taxon>
        <taxon>Pseudomonadota</taxon>
        <taxon>Alphaproteobacteria</taxon>
        <taxon>Sphingomonadales</taxon>
        <taxon>Sphingomonadaceae</taxon>
        <taxon>Alterisphingorhabdus (ex Yan et al. 2024)</taxon>
    </lineage>
</organism>
<protein>
    <submittedName>
        <fullName evidence="3">GNAT family N-acetyltransferase</fullName>
    </submittedName>
</protein>
<dbReference type="CDD" id="cd04301">
    <property type="entry name" value="NAT_SF"/>
    <property type="match status" value="1"/>
</dbReference>
<dbReference type="SUPFAM" id="SSF55729">
    <property type="entry name" value="Acyl-CoA N-acyltransferases (Nat)"/>
    <property type="match status" value="1"/>
</dbReference>
<dbReference type="RefSeq" id="WP_317083485.1">
    <property type="nucleotide sequence ID" value="NZ_CP136594.1"/>
</dbReference>
<dbReference type="PROSITE" id="PS51186">
    <property type="entry name" value="GNAT"/>
    <property type="match status" value="1"/>
</dbReference>
<dbReference type="KEGG" id="acoa:RB602_04875"/>
<dbReference type="EMBL" id="CP136594">
    <property type="protein sequence ID" value="WOE76057.1"/>
    <property type="molecule type" value="Genomic_DNA"/>
</dbReference>
<dbReference type="GO" id="GO:0008080">
    <property type="term" value="F:N-acetyltransferase activity"/>
    <property type="evidence" value="ECO:0007669"/>
    <property type="project" value="InterPro"/>
</dbReference>
<keyword evidence="1" id="KW-0808">Transferase</keyword>
<proteinExistence type="predicted"/>